<dbReference type="Pfam" id="PF00126">
    <property type="entry name" value="HTH_1"/>
    <property type="match status" value="1"/>
</dbReference>
<keyword evidence="3" id="KW-0238">DNA-binding</keyword>
<keyword evidence="2" id="KW-0805">Transcription regulation</keyword>
<dbReference type="GO" id="GO:0003677">
    <property type="term" value="F:DNA binding"/>
    <property type="evidence" value="ECO:0007669"/>
    <property type="project" value="UniProtKB-KW"/>
</dbReference>
<dbReference type="InterPro" id="IPR036390">
    <property type="entry name" value="WH_DNA-bd_sf"/>
</dbReference>
<comment type="similarity">
    <text evidence="1">Belongs to the LysR transcriptional regulatory family.</text>
</comment>
<dbReference type="Proteomes" id="UP000196640">
    <property type="component" value="Unassembled WGS sequence"/>
</dbReference>
<dbReference type="SUPFAM" id="SSF53850">
    <property type="entry name" value="Periplasmic binding protein-like II"/>
    <property type="match status" value="1"/>
</dbReference>
<dbReference type="GO" id="GO:0032993">
    <property type="term" value="C:protein-DNA complex"/>
    <property type="evidence" value="ECO:0007669"/>
    <property type="project" value="TreeGrafter"/>
</dbReference>
<evidence type="ECO:0000256" key="1">
    <source>
        <dbReference type="ARBA" id="ARBA00009437"/>
    </source>
</evidence>
<reference evidence="6 7" key="1">
    <citation type="submission" date="2016-11" db="EMBL/GenBank/DDBJ databases">
        <title>Comparison of Traditional DNA-DNA Hybridization with In Silico Genomic Analysis.</title>
        <authorList>
            <person name="Nicholson A.C."/>
            <person name="Sammons S."/>
            <person name="Humrighouse B.W."/>
            <person name="Graziano J."/>
            <person name="Lasker B."/>
            <person name="Whitney A.M."/>
            <person name="Mcquiston J.R."/>
        </authorList>
    </citation>
    <scope>NUCLEOTIDE SEQUENCE [LARGE SCALE GENOMIC DNA]</scope>
    <source>
        <strain evidence="6 7">H2381</strain>
    </source>
</reference>
<dbReference type="OrthoDB" id="9815174at2"/>
<evidence type="ECO:0000259" key="5">
    <source>
        <dbReference type="PROSITE" id="PS50931"/>
    </source>
</evidence>
<dbReference type="PANTHER" id="PTHR30346:SF30">
    <property type="entry name" value="SMALL NEUTRAL PROTEASE REGULATORY PROTEIN"/>
    <property type="match status" value="1"/>
</dbReference>
<dbReference type="RefSeq" id="WP_088233625.1">
    <property type="nucleotide sequence ID" value="NZ_NIPX01000010.1"/>
</dbReference>
<evidence type="ECO:0000256" key="4">
    <source>
        <dbReference type="ARBA" id="ARBA00023163"/>
    </source>
</evidence>
<feature type="domain" description="HTH lysR-type" evidence="5">
    <location>
        <begin position="1"/>
        <end position="58"/>
    </location>
</feature>
<dbReference type="FunFam" id="1.10.10.10:FF:000001">
    <property type="entry name" value="LysR family transcriptional regulator"/>
    <property type="match status" value="1"/>
</dbReference>
<dbReference type="PANTHER" id="PTHR30346">
    <property type="entry name" value="TRANSCRIPTIONAL DUAL REGULATOR HCAR-RELATED"/>
    <property type="match status" value="1"/>
</dbReference>
<dbReference type="InterPro" id="IPR005119">
    <property type="entry name" value="LysR_subst-bd"/>
</dbReference>
<keyword evidence="4" id="KW-0804">Transcription</keyword>
<dbReference type="InterPro" id="IPR000847">
    <property type="entry name" value="LysR_HTH_N"/>
</dbReference>
<dbReference type="PROSITE" id="PS50931">
    <property type="entry name" value="HTH_LYSR"/>
    <property type="match status" value="1"/>
</dbReference>
<proteinExistence type="inferred from homology"/>
<dbReference type="Gene3D" id="1.10.10.10">
    <property type="entry name" value="Winged helix-like DNA-binding domain superfamily/Winged helix DNA-binding domain"/>
    <property type="match status" value="1"/>
</dbReference>
<protein>
    <submittedName>
        <fullName evidence="6">Transcriptional regulator</fullName>
    </submittedName>
</protein>
<gene>
    <name evidence="6" type="ORF">CDV52_09300</name>
</gene>
<dbReference type="AlphaFoldDB" id="A0A212ARL5"/>
<dbReference type="InterPro" id="IPR036388">
    <property type="entry name" value="WH-like_DNA-bd_sf"/>
</dbReference>
<dbReference type="Pfam" id="PF03466">
    <property type="entry name" value="LysR_substrate"/>
    <property type="match status" value="2"/>
</dbReference>
<dbReference type="PRINTS" id="PR00039">
    <property type="entry name" value="HTHLYSR"/>
</dbReference>
<evidence type="ECO:0000313" key="7">
    <source>
        <dbReference type="Proteomes" id="UP000196640"/>
    </source>
</evidence>
<accession>A0A212ARL5</accession>
<dbReference type="EMBL" id="NIPX01000010">
    <property type="protein sequence ID" value="OWJ84075.1"/>
    <property type="molecule type" value="Genomic_DNA"/>
</dbReference>
<evidence type="ECO:0000256" key="2">
    <source>
        <dbReference type="ARBA" id="ARBA00023015"/>
    </source>
</evidence>
<dbReference type="GO" id="GO:0003700">
    <property type="term" value="F:DNA-binding transcription factor activity"/>
    <property type="evidence" value="ECO:0007669"/>
    <property type="project" value="InterPro"/>
</dbReference>
<evidence type="ECO:0000256" key="3">
    <source>
        <dbReference type="ARBA" id="ARBA00023125"/>
    </source>
</evidence>
<comment type="caution">
    <text evidence="6">The sequence shown here is derived from an EMBL/GenBank/DDBJ whole genome shotgun (WGS) entry which is preliminary data.</text>
</comment>
<evidence type="ECO:0000313" key="6">
    <source>
        <dbReference type="EMBL" id="OWJ84075.1"/>
    </source>
</evidence>
<name>A0A212ARL5_9RHOB</name>
<dbReference type="SUPFAM" id="SSF46785">
    <property type="entry name" value="Winged helix' DNA-binding domain"/>
    <property type="match status" value="1"/>
</dbReference>
<sequence length="275" mass="29590">MELRHIRYFLAVAEEGNFTRAARRLGIGQPPLSQQIRDLEREVGVQLFHRVPHGAELTPAGAVFRDRVAELPGAASAAAEAARRAARGEIGELRLGITGTAALNPVVPRLIRDFRAERPGLALHLTEANSLRLRDDLLEGRLDVAILRSSIGDPPELRFWPLADEALLAALPVATDPGTPRVALGDLAELPLILTPRDFGTSLHDAAVASILSMVSAGLGFSLLPESMRQFSVEGVVFRPLSDPETRVAISVAARRSGMTATVTAFVDKARQLGR</sequence>
<dbReference type="Gene3D" id="3.40.190.10">
    <property type="entry name" value="Periplasmic binding protein-like II"/>
    <property type="match status" value="4"/>
</dbReference>
<organism evidence="6 7">
    <name type="scientific">Haematobacter missouriensis</name>
    <dbReference type="NCBI Taxonomy" id="366616"/>
    <lineage>
        <taxon>Bacteria</taxon>
        <taxon>Pseudomonadati</taxon>
        <taxon>Pseudomonadota</taxon>
        <taxon>Alphaproteobacteria</taxon>
        <taxon>Rhodobacterales</taxon>
        <taxon>Paracoccaceae</taxon>
        <taxon>Haematobacter</taxon>
    </lineage>
</organism>
<dbReference type="STRING" id="366616.CG51_11325"/>